<dbReference type="AlphaFoldDB" id="A0A6N2V4D1"/>
<dbReference type="EMBL" id="CACRSZ010000049">
    <property type="protein sequence ID" value="VYT24850.1"/>
    <property type="molecule type" value="Genomic_DNA"/>
</dbReference>
<gene>
    <name evidence="1" type="ORF">BFLFYP10_01985</name>
</gene>
<name>A0A6N2V4D1_9BACE</name>
<protein>
    <submittedName>
        <fullName evidence="1">Uncharacterized protein</fullName>
    </submittedName>
</protein>
<dbReference type="RefSeq" id="WP_421727778.1">
    <property type="nucleotide sequence ID" value="NZ_CACRSZ010000049.1"/>
</dbReference>
<proteinExistence type="predicted"/>
<organism evidence="1">
    <name type="scientific">Bacteroides faecis</name>
    <dbReference type="NCBI Taxonomy" id="674529"/>
    <lineage>
        <taxon>Bacteria</taxon>
        <taxon>Pseudomonadati</taxon>
        <taxon>Bacteroidota</taxon>
        <taxon>Bacteroidia</taxon>
        <taxon>Bacteroidales</taxon>
        <taxon>Bacteroidaceae</taxon>
        <taxon>Bacteroides</taxon>
    </lineage>
</organism>
<reference evidence="1" key="1">
    <citation type="submission" date="2019-11" db="EMBL/GenBank/DDBJ databases">
        <authorList>
            <person name="Feng L."/>
        </authorList>
    </citation>
    <scope>NUCLEOTIDE SEQUENCE</scope>
    <source>
        <strain evidence="1">BfaecisLFYP10</strain>
    </source>
</reference>
<accession>A0A6N2V4D1</accession>
<evidence type="ECO:0000313" key="1">
    <source>
        <dbReference type="EMBL" id="VYT24850.1"/>
    </source>
</evidence>
<sequence>MESEKKTKDKEMTKVFTFLMKRVYPGFTFPGGDAAQRTVASCAASLGSSGELSIERMVDFCICQVYAVSYFGESYRSYWRVSHSFGKRALRRFTERKREVRYYEDKWLRKNELSREMLCELICDRSHHPQAKFIYPQYEDGTKKRLLGTTLGYYICGASTLLWTPFSPVCASCPKAAACEHRTRLIYPELYRIRVEEFKASGQ</sequence>